<organism evidence="1 2">
    <name type="scientific">Alternaria dauci</name>
    <dbReference type="NCBI Taxonomy" id="48095"/>
    <lineage>
        <taxon>Eukaryota</taxon>
        <taxon>Fungi</taxon>
        <taxon>Dikarya</taxon>
        <taxon>Ascomycota</taxon>
        <taxon>Pezizomycotina</taxon>
        <taxon>Dothideomycetes</taxon>
        <taxon>Pleosporomycetidae</taxon>
        <taxon>Pleosporales</taxon>
        <taxon>Pleosporineae</taxon>
        <taxon>Pleosporaceae</taxon>
        <taxon>Alternaria</taxon>
        <taxon>Alternaria sect. Porri</taxon>
    </lineage>
</organism>
<dbReference type="GeneID" id="96085212"/>
<evidence type="ECO:0000313" key="1">
    <source>
        <dbReference type="EMBL" id="KAL1796350.1"/>
    </source>
</evidence>
<dbReference type="InterPro" id="IPR006594">
    <property type="entry name" value="LisH"/>
</dbReference>
<proteinExistence type="predicted"/>
<dbReference type="RefSeq" id="XP_069306934.1">
    <property type="nucleotide sequence ID" value="XM_069451035.1"/>
</dbReference>
<sequence>MLPSAAELVARYLRANGYTQTLNSFVQEADLPPDAGSASDSTVTIESILQEKKTFDLSLNFEKLGVDDNERGWTIQAPVEPRVVGSLPNRSNILSVSILDLILPSTPETKQRRSSGL</sequence>
<dbReference type="Proteomes" id="UP001578633">
    <property type="component" value="Chromosome 4"/>
</dbReference>
<evidence type="ECO:0000313" key="2">
    <source>
        <dbReference type="Proteomes" id="UP001578633"/>
    </source>
</evidence>
<dbReference type="EMBL" id="JBHGVX010000004">
    <property type="protein sequence ID" value="KAL1796350.1"/>
    <property type="molecule type" value="Genomic_DNA"/>
</dbReference>
<reference evidence="1 2" key="1">
    <citation type="submission" date="2024-09" db="EMBL/GenBank/DDBJ databases">
        <title>T2T genomes of carrot and Alternaria dauci and their utility for understanding host-pathogen interaction during carrot leaf blight disease.</title>
        <authorList>
            <person name="Liu W."/>
            <person name="Xu S."/>
            <person name="Ou C."/>
            <person name="Liu X."/>
            <person name="Zhuang F."/>
            <person name="Deng X.W."/>
        </authorList>
    </citation>
    <scope>NUCLEOTIDE SEQUENCE [LARGE SCALE GENOMIC DNA]</scope>
    <source>
        <strain evidence="1 2">A2016</strain>
    </source>
</reference>
<keyword evidence="2" id="KW-1185">Reference proteome</keyword>
<accession>A0ABR3UIP1</accession>
<protein>
    <recommendedName>
        <fullName evidence="3">LisH domain-containing protein</fullName>
    </recommendedName>
</protein>
<comment type="caution">
    <text evidence="1">The sequence shown here is derived from an EMBL/GenBank/DDBJ whole genome shotgun (WGS) entry which is preliminary data.</text>
</comment>
<evidence type="ECO:0008006" key="3">
    <source>
        <dbReference type="Google" id="ProtNLM"/>
    </source>
</evidence>
<name>A0ABR3UIP1_9PLEO</name>
<dbReference type="PROSITE" id="PS50896">
    <property type="entry name" value="LISH"/>
    <property type="match status" value="1"/>
</dbReference>
<gene>
    <name evidence="1" type="ORF">ACET3X_004890</name>
</gene>